<dbReference type="AlphaFoldDB" id="A0A7E6E7D2"/>
<dbReference type="OrthoDB" id="431717at2759"/>
<organism evidence="2 3">
    <name type="scientific">Phyllostomus discolor</name>
    <name type="common">pale spear-nosed bat</name>
    <dbReference type="NCBI Taxonomy" id="89673"/>
    <lineage>
        <taxon>Eukaryota</taxon>
        <taxon>Metazoa</taxon>
        <taxon>Chordata</taxon>
        <taxon>Craniata</taxon>
        <taxon>Vertebrata</taxon>
        <taxon>Euteleostomi</taxon>
        <taxon>Mammalia</taxon>
        <taxon>Eutheria</taxon>
        <taxon>Laurasiatheria</taxon>
        <taxon>Chiroptera</taxon>
        <taxon>Yangochiroptera</taxon>
        <taxon>Phyllostomidae</taxon>
        <taxon>Phyllostominae</taxon>
        <taxon>Phyllostomus</taxon>
    </lineage>
</organism>
<proteinExistence type="predicted"/>
<dbReference type="Proteomes" id="UP000504628">
    <property type="component" value="Chromosome 7"/>
</dbReference>
<sequence length="113" mass="12597">MADSRSGVQGSLLQLQEFLSTADRYSAAVASHQLIRGLGQECVLSTSPAVLALQTSLVFSKDFGLLVFVRKSLSIDEFRDCREEVLKFLCIFLEKIGQKIIPYSLDIKFLCSF</sequence>
<accession>A0A7E6E7D2</accession>
<gene>
    <name evidence="3" type="primary">LOC118501679</name>
</gene>
<reference evidence="3" key="1">
    <citation type="submission" date="2025-08" db="UniProtKB">
        <authorList>
            <consortium name="RefSeq"/>
        </authorList>
    </citation>
    <scope>IDENTIFICATION</scope>
    <source>
        <tissue evidence="3">Muscle</tissue>
    </source>
</reference>
<evidence type="ECO:0000313" key="2">
    <source>
        <dbReference type="Proteomes" id="UP000504628"/>
    </source>
</evidence>
<evidence type="ECO:0000313" key="3">
    <source>
        <dbReference type="RefSeq" id="XP_035886912.1"/>
    </source>
</evidence>
<dbReference type="InterPro" id="IPR046804">
    <property type="entry name" value="DNA-PKcs_N"/>
</dbReference>
<protein>
    <submittedName>
        <fullName evidence="3">DNA-dependent protein kinase catalytic subunit-like</fullName>
    </submittedName>
</protein>
<dbReference type="GeneID" id="118501679"/>
<keyword evidence="2" id="KW-1185">Reference proteome</keyword>
<dbReference type="RefSeq" id="XP_035886912.1">
    <property type="nucleotide sequence ID" value="XM_036031019.1"/>
</dbReference>
<dbReference type="InParanoid" id="A0A7E6E7D2"/>
<dbReference type="KEGG" id="pdic:118501679"/>
<name>A0A7E6E7D2_9CHIR</name>
<feature type="domain" description="DNA-PKcs N-terminal" evidence="1">
    <location>
        <begin position="52"/>
        <end position="111"/>
    </location>
</feature>
<evidence type="ECO:0000259" key="1">
    <source>
        <dbReference type="Pfam" id="PF20500"/>
    </source>
</evidence>
<dbReference type="Pfam" id="PF20500">
    <property type="entry name" value="DNA-PKcs_N"/>
    <property type="match status" value="1"/>
</dbReference>